<organism evidence="2 3">
    <name type="scientific">Candidatus Acetatifactor stercoripullorum</name>
    <dbReference type="NCBI Taxonomy" id="2838414"/>
    <lineage>
        <taxon>Bacteria</taxon>
        <taxon>Bacillati</taxon>
        <taxon>Bacillota</taxon>
        <taxon>Clostridia</taxon>
        <taxon>Lachnospirales</taxon>
        <taxon>Lachnospiraceae</taxon>
        <taxon>Acetatifactor</taxon>
    </lineage>
</organism>
<dbReference type="GO" id="GO:0035438">
    <property type="term" value="F:cyclic-di-GMP binding"/>
    <property type="evidence" value="ECO:0007669"/>
    <property type="project" value="InterPro"/>
</dbReference>
<sequence length="111" mass="12910">MEERRRHKRTQLSAELVLRRIDGEEEELVEIAVTDVSRSGVGFFCSEPLAIGTVYECYLTLWTKEVLHTFLRIVRIEMEENDFSYGAVFVGMSETDAARIEAYQTINEREE</sequence>
<dbReference type="EMBL" id="DXGH01000014">
    <property type="protein sequence ID" value="HIW80491.1"/>
    <property type="molecule type" value="Genomic_DNA"/>
</dbReference>
<comment type="caution">
    <text evidence="2">The sequence shown here is derived from an EMBL/GenBank/DDBJ whole genome shotgun (WGS) entry which is preliminary data.</text>
</comment>
<dbReference type="SUPFAM" id="SSF141371">
    <property type="entry name" value="PilZ domain-like"/>
    <property type="match status" value="1"/>
</dbReference>
<dbReference type="Proteomes" id="UP000824265">
    <property type="component" value="Unassembled WGS sequence"/>
</dbReference>
<gene>
    <name evidence="2" type="ORF">H9742_03020</name>
</gene>
<dbReference type="InterPro" id="IPR009875">
    <property type="entry name" value="PilZ_domain"/>
</dbReference>
<protein>
    <submittedName>
        <fullName evidence="2">PilZ domain-containing protein</fullName>
    </submittedName>
</protein>
<dbReference type="RefSeq" id="WP_318705138.1">
    <property type="nucleotide sequence ID" value="NZ_CALWMU010000018.1"/>
</dbReference>
<accession>A0A9D1UBG3</accession>
<evidence type="ECO:0000313" key="3">
    <source>
        <dbReference type="Proteomes" id="UP000824265"/>
    </source>
</evidence>
<dbReference type="Gene3D" id="2.40.10.220">
    <property type="entry name" value="predicted glycosyltransferase like domains"/>
    <property type="match status" value="1"/>
</dbReference>
<evidence type="ECO:0000313" key="2">
    <source>
        <dbReference type="EMBL" id="HIW80491.1"/>
    </source>
</evidence>
<name>A0A9D1UBG3_9FIRM</name>
<reference evidence="2" key="1">
    <citation type="journal article" date="2021" name="PeerJ">
        <title>Extensive microbial diversity within the chicken gut microbiome revealed by metagenomics and culture.</title>
        <authorList>
            <person name="Gilroy R."/>
            <person name="Ravi A."/>
            <person name="Getino M."/>
            <person name="Pursley I."/>
            <person name="Horton D.L."/>
            <person name="Alikhan N.F."/>
            <person name="Baker D."/>
            <person name="Gharbi K."/>
            <person name="Hall N."/>
            <person name="Watson M."/>
            <person name="Adriaenssens E.M."/>
            <person name="Foster-Nyarko E."/>
            <person name="Jarju S."/>
            <person name="Secka A."/>
            <person name="Antonio M."/>
            <person name="Oren A."/>
            <person name="Chaudhuri R.R."/>
            <person name="La Ragione R."/>
            <person name="Hildebrand F."/>
            <person name="Pallen M.J."/>
        </authorList>
    </citation>
    <scope>NUCLEOTIDE SEQUENCE</scope>
    <source>
        <strain evidence="2">CHK195-6426</strain>
    </source>
</reference>
<reference evidence="2" key="2">
    <citation type="submission" date="2021-04" db="EMBL/GenBank/DDBJ databases">
        <authorList>
            <person name="Gilroy R."/>
        </authorList>
    </citation>
    <scope>NUCLEOTIDE SEQUENCE</scope>
    <source>
        <strain evidence="2">CHK195-6426</strain>
    </source>
</reference>
<proteinExistence type="predicted"/>
<dbReference type="Pfam" id="PF07238">
    <property type="entry name" value="PilZ"/>
    <property type="match status" value="1"/>
</dbReference>
<evidence type="ECO:0000259" key="1">
    <source>
        <dbReference type="Pfam" id="PF07238"/>
    </source>
</evidence>
<feature type="domain" description="PilZ" evidence="1">
    <location>
        <begin position="3"/>
        <end position="103"/>
    </location>
</feature>
<dbReference type="AlphaFoldDB" id="A0A9D1UBG3"/>